<dbReference type="PANTHER" id="PTHR21087">
    <property type="entry name" value="SHIKIMATE KINASE"/>
    <property type="match status" value="1"/>
</dbReference>
<comment type="subcellular location">
    <subcellularLocation>
        <location evidence="7">Cytoplasm</location>
    </subcellularLocation>
</comment>
<keyword evidence="2 7" id="KW-0808">Transferase</keyword>
<keyword evidence="9" id="KW-1185">Reference proteome</keyword>
<comment type="subunit">
    <text evidence="7">Monomer.</text>
</comment>
<keyword evidence="7" id="KW-0479">Metal-binding</keyword>
<comment type="function">
    <text evidence="7">Catalyzes the specific phosphorylation of the 3-hydroxyl group of shikimic acid using ATP as a cosubstrate.</text>
</comment>
<dbReference type="Proteomes" id="UP000324159">
    <property type="component" value="Unassembled WGS sequence"/>
</dbReference>
<dbReference type="InterPro" id="IPR027417">
    <property type="entry name" value="P-loop_NTPase"/>
</dbReference>
<dbReference type="SUPFAM" id="SSF52540">
    <property type="entry name" value="P-loop containing nucleoside triphosphate hydrolases"/>
    <property type="match status" value="1"/>
</dbReference>
<name>A0A5D3WK71_9BACT</name>
<dbReference type="AlphaFoldDB" id="A0A5D3WK71"/>
<proteinExistence type="inferred from homology"/>
<dbReference type="EC" id="2.7.1.71" evidence="7"/>
<comment type="catalytic activity">
    <reaction evidence="7">
        <text>shikimate + ATP = 3-phosphoshikimate + ADP + H(+)</text>
        <dbReference type="Rhea" id="RHEA:13121"/>
        <dbReference type="ChEBI" id="CHEBI:15378"/>
        <dbReference type="ChEBI" id="CHEBI:30616"/>
        <dbReference type="ChEBI" id="CHEBI:36208"/>
        <dbReference type="ChEBI" id="CHEBI:145989"/>
        <dbReference type="ChEBI" id="CHEBI:456216"/>
        <dbReference type="EC" id="2.7.1.71"/>
    </reaction>
</comment>
<keyword evidence="3 7" id="KW-0547">Nucleotide-binding</keyword>
<evidence type="ECO:0000256" key="7">
    <source>
        <dbReference type="HAMAP-Rule" id="MF_00109"/>
    </source>
</evidence>
<protein>
    <recommendedName>
        <fullName evidence="7">Shikimate kinase</fullName>
        <shortName evidence="7">SK</shortName>
        <ecNumber evidence="7">2.7.1.71</ecNumber>
    </recommendedName>
</protein>
<evidence type="ECO:0000256" key="5">
    <source>
        <dbReference type="ARBA" id="ARBA00022840"/>
    </source>
</evidence>
<dbReference type="CDD" id="cd00464">
    <property type="entry name" value="SK"/>
    <property type="match status" value="1"/>
</dbReference>
<gene>
    <name evidence="7" type="primary">aroK</name>
    <name evidence="8" type="ORF">EDC39_104135</name>
</gene>
<evidence type="ECO:0000313" key="9">
    <source>
        <dbReference type="Proteomes" id="UP000324159"/>
    </source>
</evidence>
<reference evidence="8 9" key="1">
    <citation type="submission" date="2019-07" db="EMBL/GenBank/DDBJ databases">
        <title>Genomic Encyclopedia of Type Strains, Phase IV (KMG-IV): sequencing the most valuable type-strain genomes for metagenomic binning, comparative biology and taxonomic classification.</title>
        <authorList>
            <person name="Goeker M."/>
        </authorList>
    </citation>
    <scope>NUCLEOTIDE SEQUENCE [LARGE SCALE GENOMIC DNA]</scope>
    <source>
        <strain evidence="8 9">SS015</strain>
    </source>
</reference>
<dbReference type="UniPathway" id="UPA00053">
    <property type="reaction ID" value="UER00088"/>
</dbReference>
<evidence type="ECO:0000256" key="4">
    <source>
        <dbReference type="ARBA" id="ARBA00022777"/>
    </source>
</evidence>
<keyword evidence="6 7" id="KW-0057">Aromatic amino acid biosynthesis</keyword>
<organism evidence="8 9">
    <name type="scientific">Geothermobacter ehrlichii</name>
    <dbReference type="NCBI Taxonomy" id="213224"/>
    <lineage>
        <taxon>Bacteria</taxon>
        <taxon>Pseudomonadati</taxon>
        <taxon>Thermodesulfobacteriota</taxon>
        <taxon>Desulfuromonadia</taxon>
        <taxon>Desulfuromonadales</taxon>
        <taxon>Geothermobacteraceae</taxon>
        <taxon>Geothermobacter</taxon>
    </lineage>
</organism>
<feature type="binding site" evidence="7">
    <location>
        <position position="82"/>
    </location>
    <ligand>
        <name>substrate</name>
    </ligand>
</feature>
<dbReference type="GO" id="GO:0005829">
    <property type="term" value="C:cytosol"/>
    <property type="evidence" value="ECO:0007669"/>
    <property type="project" value="TreeGrafter"/>
</dbReference>
<dbReference type="GO" id="GO:0009423">
    <property type="term" value="P:chorismate biosynthetic process"/>
    <property type="evidence" value="ECO:0007669"/>
    <property type="project" value="UniProtKB-UniRule"/>
</dbReference>
<feature type="binding site" evidence="7">
    <location>
        <begin position="15"/>
        <end position="20"/>
    </location>
    <ligand>
        <name>ATP</name>
        <dbReference type="ChEBI" id="CHEBI:30616"/>
    </ligand>
</feature>
<feature type="binding site" evidence="7">
    <location>
        <position position="19"/>
    </location>
    <ligand>
        <name>Mg(2+)</name>
        <dbReference type="ChEBI" id="CHEBI:18420"/>
    </ligand>
</feature>
<dbReference type="InterPro" id="IPR031322">
    <property type="entry name" value="Shikimate/glucono_kinase"/>
</dbReference>
<dbReference type="PRINTS" id="PR01100">
    <property type="entry name" value="SHIKIMTKNASE"/>
</dbReference>
<feature type="binding site" evidence="7">
    <location>
        <position position="137"/>
    </location>
    <ligand>
        <name>substrate</name>
    </ligand>
</feature>
<dbReference type="GO" id="GO:0000287">
    <property type="term" value="F:magnesium ion binding"/>
    <property type="evidence" value="ECO:0007669"/>
    <property type="project" value="UniProtKB-UniRule"/>
</dbReference>
<comment type="caution">
    <text evidence="8">The sequence shown here is derived from an EMBL/GenBank/DDBJ whole genome shotgun (WGS) entry which is preliminary data.</text>
</comment>
<evidence type="ECO:0000256" key="3">
    <source>
        <dbReference type="ARBA" id="ARBA00022741"/>
    </source>
</evidence>
<dbReference type="PANTHER" id="PTHR21087:SF16">
    <property type="entry name" value="SHIKIMATE KINASE 1, CHLOROPLASTIC"/>
    <property type="match status" value="1"/>
</dbReference>
<dbReference type="EMBL" id="VNIB01000004">
    <property type="protein sequence ID" value="TYO99011.1"/>
    <property type="molecule type" value="Genomic_DNA"/>
</dbReference>
<comment type="similarity">
    <text evidence="7">Belongs to the shikimate kinase family.</text>
</comment>
<evidence type="ECO:0000256" key="6">
    <source>
        <dbReference type="ARBA" id="ARBA00023141"/>
    </source>
</evidence>
<dbReference type="HAMAP" id="MF_00109">
    <property type="entry name" value="Shikimate_kinase"/>
    <property type="match status" value="1"/>
</dbReference>
<evidence type="ECO:0000256" key="1">
    <source>
        <dbReference type="ARBA" id="ARBA00022605"/>
    </source>
</evidence>
<dbReference type="OrthoDB" id="9800332at2"/>
<feature type="binding site" evidence="7">
    <location>
        <position position="120"/>
    </location>
    <ligand>
        <name>ATP</name>
        <dbReference type="ChEBI" id="CHEBI:30616"/>
    </ligand>
</feature>
<dbReference type="GO" id="GO:0005524">
    <property type="term" value="F:ATP binding"/>
    <property type="evidence" value="ECO:0007669"/>
    <property type="project" value="UniProtKB-UniRule"/>
</dbReference>
<evidence type="ECO:0000256" key="2">
    <source>
        <dbReference type="ARBA" id="ARBA00022679"/>
    </source>
</evidence>
<evidence type="ECO:0000313" key="8">
    <source>
        <dbReference type="EMBL" id="TYO99011.1"/>
    </source>
</evidence>
<dbReference type="GO" id="GO:0004765">
    <property type="term" value="F:shikimate kinase activity"/>
    <property type="evidence" value="ECO:0007669"/>
    <property type="project" value="UniProtKB-UniRule"/>
</dbReference>
<accession>A0A5D3WK71</accession>
<dbReference type="GO" id="GO:0008652">
    <property type="term" value="P:amino acid biosynthetic process"/>
    <property type="evidence" value="ECO:0007669"/>
    <property type="project" value="UniProtKB-KW"/>
</dbReference>
<dbReference type="Gene3D" id="3.40.50.300">
    <property type="entry name" value="P-loop containing nucleotide triphosphate hydrolases"/>
    <property type="match status" value="1"/>
</dbReference>
<keyword evidence="5 7" id="KW-0067">ATP-binding</keyword>
<sequence length="176" mass="19126">MTRERTNIILIGMPGAGKSTVGVVLAKRLGLGFVDTDLLLQQRAGKKLQQIIDQDGTAAFRRLEERTLCEFDGCNTVVATGGSAIYSEAAMRHLAAIGTIVFLDVPLGELAQRLHDMQSRGLVIGPGAGLADLYTERLPLYRRWAEITIDGQGKNLEEVVDEVVRAIKRHEKTAGA</sequence>
<keyword evidence="7" id="KW-0460">Magnesium</keyword>
<dbReference type="InterPro" id="IPR000623">
    <property type="entry name" value="Shikimate_kinase/TSH1"/>
</dbReference>
<keyword evidence="4 7" id="KW-0418">Kinase</keyword>
<comment type="cofactor">
    <cofactor evidence="7">
        <name>Mg(2+)</name>
        <dbReference type="ChEBI" id="CHEBI:18420"/>
    </cofactor>
    <text evidence="7">Binds 1 Mg(2+) ion per subunit.</text>
</comment>
<dbReference type="RefSeq" id="WP_148895475.1">
    <property type="nucleotide sequence ID" value="NZ_VNIB01000004.1"/>
</dbReference>
<comment type="pathway">
    <text evidence="7">Metabolic intermediate biosynthesis; chorismate biosynthesis; chorismate from D-erythrose 4-phosphate and phosphoenolpyruvate: step 5/7.</text>
</comment>
<dbReference type="Pfam" id="PF01202">
    <property type="entry name" value="SKI"/>
    <property type="match status" value="1"/>
</dbReference>
<comment type="caution">
    <text evidence="7">Lacks conserved residue(s) required for the propagation of feature annotation.</text>
</comment>
<feature type="binding site" evidence="7">
    <location>
        <position position="37"/>
    </location>
    <ligand>
        <name>substrate</name>
    </ligand>
</feature>
<keyword evidence="1 7" id="KW-0028">Amino-acid biosynthesis</keyword>
<feature type="binding site" evidence="7">
    <location>
        <position position="61"/>
    </location>
    <ligand>
        <name>substrate</name>
    </ligand>
</feature>
<keyword evidence="7" id="KW-0963">Cytoplasm</keyword>
<dbReference type="GO" id="GO:0009073">
    <property type="term" value="P:aromatic amino acid family biosynthetic process"/>
    <property type="evidence" value="ECO:0007669"/>
    <property type="project" value="UniProtKB-KW"/>
</dbReference>